<feature type="compositionally biased region" description="Basic residues" evidence="1">
    <location>
        <begin position="347"/>
        <end position="358"/>
    </location>
</feature>
<dbReference type="GO" id="GO:0031267">
    <property type="term" value="F:small GTPase binding"/>
    <property type="evidence" value="ECO:0007669"/>
    <property type="project" value="TreeGrafter"/>
</dbReference>
<comment type="caution">
    <text evidence="3">The sequence shown here is derived from an EMBL/GenBank/DDBJ whole genome shotgun (WGS) entry which is preliminary data.</text>
</comment>
<name>A0AAD2D8H8_EUPCR</name>
<accession>A0AAD2D8H8</accession>
<evidence type="ECO:0000313" key="4">
    <source>
        <dbReference type="Proteomes" id="UP001295684"/>
    </source>
</evidence>
<protein>
    <recommendedName>
        <fullName evidence="2">Rab-GAP TBC domain-containing protein</fullName>
    </recommendedName>
</protein>
<feature type="compositionally biased region" description="Low complexity" evidence="1">
    <location>
        <begin position="137"/>
        <end position="149"/>
    </location>
</feature>
<feature type="region of interest" description="Disordered" evidence="1">
    <location>
        <begin position="122"/>
        <end position="149"/>
    </location>
</feature>
<evidence type="ECO:0000259" key="2">
    <source>
        <dbReference type="PROSITE" id="PS50086"/>
    </source>
</evidence>
<dbReference type="Pfam" id="PF00566">
    <property type="entry name" value="RabGAP-TBC"/>
    <property type="match status" value="1"/>
</dbReference>
<dbReference type="PROSITE" id="PS50086">
    <property type="entry name" value="TBC_RABGAP"/>
    <property type="match status" value="1"/>
</dbReference>
<dbReference type="Gene3D" id="1.10.8.270">
    <property type="entry name" value="putative rabgap domain of human tbc1 domain family member 14 like domains"/>
    <property type="match status" value="1"/>
</dbReference>
<dbReference type="InterPro" id="IPR050302">
    <property type="entry name" value="Rab_GAP_TBC_domain"/>
</dbReference>
<dbReference type="InterPro" id="IPR035969">
    <property type="entry name" value="Rab-GAP_TBC_sf"/>
</dbReference>
<dbReference type="Gene3D" id="1.10.472.80">
    <property type="entry name" value="Ypt/Rab-GAP domain of gyp1p, domain 3"/>
    <property type="match status" value="1"/>
</dbReference>
<dbReference type="EMBL" id="CAMPGE010025718">
    <property type="protein sequence ID" value="CAI2383450.1"/>
    <property type="molecule type" value="Genomic_DNA"/>
</dbReference>
<feature type="region of interest" description="Disordered" evidence="1">
    <location>
        <begin position="339"/>
        <end position="359"/>
    </location>
</feature>
<organism evidence="3 4">
    <name type="scientific">Euplotes crassus</name>
    <dbReference type="NCBI Taxonomy" id="5936"/>
    <lineage>
        <taxon>Eukaryota</taxon>
        <taxon>Sar</taxon>
        <taxon>Alveolata</taxon>
        <taxon>Ciliophora</taxon>
        <taxon>Intramacronucleata</taxon>
        <taxon>Spirotrichea</taxon>
        <taxon>Hypotrichia</taxon>
        <taxon>Euplotida</taxon>
        <taxon>Euplotidae</taxon>
        <taxon>Moneuplotes</taxon>
    </lineage>
</organism>
<evidence type="ECO:0000256" key="1">
    <source>
        <dbReference type="SAM" id="MobiDB-lite"/>
    </source>
</evidence>
<dbReference type="PANTHER" id="PTHR47219:SF9">
    <property type="entry name" value="GTPASE ACTIVATING PROTEIN AND CENTROSOME-ASSOCIATED, ISOFORM B"/>
    <property type="match status" value="1"/>
</dbReference>
<evidence type="ECO:0000313" key="3">
    <source>
        <dbReference type="EMBL" id="CAI2383450.1"/>
    </source>
</evidence>
<dbReference type="InterPro" id="IPR000195">
    <property type="entry name" value="Rab-GAP-TBC_dom"/>
</dbReference>
<dbReference type="GO" id="GO:0005096">
    <property type="term" value="F:GTPase activator activity"/>
    <property type="evidence" value="ECO:0007669"/>
    <property type="project" value="TreeGrafter"/>
</dbReference>
<reference evidence="3" key="1">
    <citation type="submission" date="2023-07" db="EMBL/GenBank/DDBJ databases">
        <authorList>
            <consortium name="AG Swart"/>
            <person name="Singh M."/>
            <person name="Singh A."/>
            <person name="Seah K."/>
            <person name="Emmerich C."/>
        </authorList>
    </citation>
    <scope>NUCLEOTIDE SEQUENCE</scope>
    <source>
        <strain evidence="3">DP1</strain>
    </source>
</reference>
<dbReference type="AlphaFoldDB" id="A0AAD2D8H8"/>
<keyword evidence="4" id="KW-1185">Reference proteome</keyword>
<dbReference type="SMART" id="SM00164">
    <property type="entry name" value="TBC"/>
    <property type="match status" value="1"/>
</dbReference>
<feature type="domain" description="Rab-GAP TBC" evidence="2">
    <location>
        <begin position="504"/>
        <end position="722"/>
    </location>
</feature>
<dbReference type="SUPFAM" id="SSF47923">
    <property type="entry name" value="Ypt/Rab-GAP domain of gyp1p"/>
    <property type="match status" value="3"/>
</dbReference>
<gene>
    <name evidence="3" type="ORF">ECRASSUSDP1_LOCUS24950</name>
</gene>
<dbReference type="PANTHER" id="PTHR47219">
    <property type="entry name" value="RAB GTPASE-ACTIVATING PROTEIN 1-LIKE"/>
    <property type="match status" value="1"/>
</dbReference>
<proteinExistence type="predicted"/>
<sequence length="800" mass="92760">MKFANIVKENLAYRDSKKSSQLKTGNKFSSGCYDDLETESFGGEEGSDETCVVGLSKKMPPSRCLSFKNSERNFEERGIREGNHFYNTEKVRKNSFLDALLSHRDDVLKTIARVNRNTQISHSKTDLSEMPSTKKLSQTNVTQSSSFTQTSVEGPQLNIMMKYKELCPSKEVVDTPPNVDISSVDPMPDLRSKRISNNNVYDYQLSMSDKHKFMSENEEKYQVLHKSTNLLMQNRRKTTASRSIMSSECSRRTSCDQDQLSQSKIRRVEKNLKKYTPKPKSRRTHYRTNNGHYSVGSFYTPRVYKSQFNTSGKGSSIKKSLVNLEQCESGILRQSKYKKSNYEKAHQGHKVIQKKLNRRKSDISCQSSKALLKSKKQSKRRLKILGVKSLNQTVHKNNNLKSLKQCLKKRVMEYKTMHSISSSQKESSGDINLHHSMKPGRIVPISKAVRNCPNSKLLCKCTKFNNLESPYIYCTKSYVWLANAFSHSTPGSFSINTNKELQKLISAYHRCSNMKIEESIEEQIQKDIVRTFPNNSGCHSMYKVLSAYSNLTEMKDNSRKRRLRDTDLVLYDSDQKYSDDSSVSTKLSKVGRNRDSSIKKDVIDSFCEISFEDTTQYVQGMNFIVGILCHHLSPELAFCLFVKLIKDYDLEDNYTPGLVGFKKKSDILTNLIKVHLPDLYRFLNIKNIFLEMFTVELIMALCGSILPYDNLVRFYDYFFSYKWDYFYGFIIMFLKEIQDMLMSKEDPAEIIQILKDYTFNKTYKSTINCRDEYQENRIELQWSLILSNALDWVRDYRISR</sequence>
<dbReference type="Proteomes" id="UP001295684">
    <property type="component" value="Unassembled WGS sequence"/>
</dbReference>